<dbReference type="SUPFAM" id="SSF52402">
    <property type="entry name" value="Adenine nucleotide alpha hydrolases-like"/>
    <property type="match status" value="1"/>
</dbReference>
<dbReference type="Gramene" id="AET1Gv20528700.2">
    <property type="protein sequence ID" value="AET1Gv20528700.2"/>
    <property type="gene ID" value="AET1Gv20528700"/>
</dbReference>
<dbReference type="EnsemblPlants" id="AET1Gv20528700.2">
    <property type="protein sequence ID" value="AET1Gv20528700.2"/>
    <property type="gene ID" value="AET1Gv20528700"/>
</dbReference>
<comment type="catalytic activity">
    <reaction evidence="1">
        <text>S-ubiquitinyl-[E2 ubiquitin-conjugating enzyme]-L-cysteine + [acceptor protein]-L-lysine = [E2 ubiquitin-conjugating enzyme]-L-cysteine + N(6)-ubiquitinyl-[acceptor protein]-L-lysine.</text>
        <dbReference type="EC" id="2.3.2.27"/>
    </reaction>
</comment>
<keyword evidence="3" id="KW-0833">Ubl conjugation pathway</keyword>
<evidence type="ECO:0000256" key="2">
    <source>
        <dbReference type="ARBA" id="ARBA00012483"/>
    </source>
</evidence>
<evidence type="ECO:0000256" key="3">
    <source>
        <dbReference type="ARBA" id="ARBA00022786"/>
    </source>
</evidence>
<dbReference type="PANTHER" id="PTHR45647">
    <property type="entry name" value="OS02G0152300 PROTEIN"/>
    <property type="match status" value="1"/>
</dbReference>
<dbReference type="PANTHER" id="PTHR45647:SF3">
    <property type="entry name" value="OS10G0552400 PROTEIN"/>
    <property type="match status" value="1"/>
</dbReference>
<accession>A0A452YTF7</accession>
<reference evidence="4" key="5">
    <citation type="journal article" date="2021" name="G3 (Bethesda)">
        <title>Aegilops tauschii genome assembly Aet v5.0 features greater sequence contiguity and improved annotation.</title>
        <authorList>
            <person name="Wang L."/>
            <person name="Zhu T."/>
            <person name="Rodriguez J.C."/>
            <person name="Deal K.R."/>
            <person name="Dubcovsky J."/>
            <person name="McGuire P.E."/>
            <person name="Lux T."/>
            <person name="Spannagl M."/>
            <person name="Mayer K.F.X."/>
            <person name="Baldrich P."/>
            <person name="Meyers B.C."/>
            <person name="Huo N."/>
            <person name="Gu Y.Q."/>
            <person name="Zhou H."/>
            <person name="Devos K.M."/>
            <person name="Bennetzen J.L."/>
            <person name="Unver T."/>
            <person name="Budak H."/>
            <person name="Gulick P.J."/>
            <person name="Galiba G."/>
            <person name="Kalapos B."/>
            <person name="Nelson D.R."/>
            <person name="Li P."/>
            <person name="You F.M."/>
            <person name="Luo M.C."/>
            <person name="Dvorak J."/>
        </authorList>
    </citation>
    <scope>NUCLEOTIDE SEQUENCE [LARGE SCALE GENOMIC DNA]</scope>
    <source>
        <strain evidence="4">cv. AL8/78</strain>
    </source>
</reference>
<dbReference type="InterPro" id="IPR051348">
    <property type="entry name" value="U-box_ubiquitin_ligases"/>
</dbReference>
<name>A0A452YTF7_AEGTS</name>
<dbReference type="GO" id="GO:0061630">
    <property type="term" value="F:ubiquitin protein ligase activity"/>
    <property type="evidence" value="ECO:0007669"/>
    <property type="project" value="UniProtKB-EC"/>
</dbReference>
<protein>
    <recommendedName>
        <fullName evidence="2">RING-type E3 ubiquitin transferase</fullName>
        <ecNumber evidence="2">2.3.2.27</ecNumber>
    </recommendedName>
</protein>
<evidence type="ECO:0000313" key="5">
    <source>
        <dbReference type="Proteomes" id="UP000015105"/>
    </source>
</evidence>
<dbReference type="AlphaFoldDB" id="A0A452YTF7"/>
<evidence type="ECO:0000313" key="4">
    <source>
        <dbReference type="EnsemblPlants" id="AET1Gv20528700.2"/>
    </source>
</evidence>
<sequence length="264" mass="29274">VAVAVEENTRKVFVVVPAERRAGRSTLSWALGHLCGGATTVVVTHVHVPPQMIPVMGAKFHASKLSSEQVSSFRRMERDKADKMLDDYVHQCRKTKVRCEKLVIEKEDVASGLVELIGLCGITELVVSAAADRQYSTKLDRPVCRTAASIMQRAGPSCKIWFVCKEQLICTRETKVEIASSAVTAPLLPNHGHEVLRLSTHQEEHDDDSEVELGFHDELREACRAAEDLMNRALSESHRRQKADEEVASCLQKVQPLVINPNSS</sequence>
<reference evidence="5" key="2">
    <citation type="journal article" date="2017" name="Nat. Plants">
        <title>The Aegilops tauschii genome reveals multiple impacts of transposons.</title>
        <authorList>
            <person name="Zhao G."/>
            <person name="Zou C."/>
            <person name="Li K."/>
            <person name="Wang K."/>
            <person name="Li T."/>
            <person name="Gao L."/>
            <person name="Zhang X."/>
            <person name="Wang H."/>
            <person name="Yang Z."/>
            <person name="Liu X."/>
            <person name="Jiang W."/>
            <person name="Mao L."/>
            <person name="Kong X."/>
            <person name="Jiao Y."/>
            <person name="Jia J."/>
        </authorList>
    </citation>
    <scope>NUCLEOTIDE SEQUENCE [LARGE SCALE GENOMIC DNA]</scope>
    <source>
        <strain evidence="5">cv. AL8/78</strain>
    </source>
</reference>
<dbReference type="Proteomes" id="UP000015105">
    <property type="component" value="Chromosome 1D"/>
</dbReference>
<proteinExistence type="predicted"/>
<dbReference type="Gene3D" id="3.40.50.620">
    <property type="entry name" value="HUPs"/>
    <property type="match status" value="1"/>
</dbReference>
<dbReference type="EC" id="2.3.2.27" evidence="2"/>
<dbReference type="CDD" id="cd01989">
    <property type="entry name" value="USP_STK_Ubox_N"/>
    <property type="match status" value="1"/>
</dbReference>
<reference evidence="4" key="4">
    <citation type="submission" date="2019-03" db="UniProtKB">
        <authorList>
            <consortium name="EnsemblPlants"/>
        </authorList>
    </citation>
    <scope>IDENTIFICATION</scope>
</reference>
<keyword evidence="5" id="KW-1185">Reference proteome</keyword>
<evidence type="ECO:0000256" key="1">
    <source>
        <dbReference type="ARBA" id="ARBA00000900"/>
    </source>
</evidence>
<reference evidence="4" key="3">
    <citation type="journal article" date="2017" name="Nature">
        <title>Genome sequence of the progenitor of the wheat D genome Aegilops tauschii.</title>
        <authorList>
            <person name="Luo M.C."/>
            <person name="Gu Y.Q."/>
            <person name="Puiu D."/>
            <person name="Wang H."/>
            <person name="Twardziok S.O."/>
            <person name="Deal K.R."/>
            <person name="Huo N."/>
            <person name="Zhu T."/>
            <person name="Wang L."/>
            <person name="Wang Y."/>
            <person name="McGuire P.E."/>
            <person name="Liu S."/>
            <person name="Long H."/>
            <person name="Ramasamy R.K."/>
            <person name="Rodriguez J.C."/>
            <person name="Van S.L."/>
            <person name="Yuan L."/>
            <person name="Wang Z."/>
            <person name="Xia Z."/>
            <person name="Xiao L."/>
            <person name="Anderson O.D."/>
            <person name="Ouyang S."/>
            <person name="Liang Y."/>
            <person name="Zimin A.V."/>
            <person name="Pertea G."/>
            <person name="Qi P."/>
            <person name="Bennetzen J.L."/>
            <person name="Dai X."/>
            <person name="Dawson M.W."/>
            <person name="Muller H.G."/>
            <person name="Kugler K."/>
            <person name="Rivarola-Duarte L."/>
            <person name="Spannagl M."/>
            <person name="Mayer K.F.X."/>
            <person name="Lu F.H."/>
            <person name="Bevan M.W."/>
            <person name="Leroy P."/>
            <person name="Li P."/>
            <person name="You F.M."/>
            <person name="Sun Q."/>
            <person name="Liu Z."/>
            <person name="Lyons E."/>
            <person name="Wicker T."/>
            <person name="Salzberg S.L."/>
            <person name="Devos K.M."/>
            <person name="Dvorak J."/>
        </authorList>
    </citation>
    <scope>NUCLEOTIDE SEQUENCE [LARGE SCALE GENOMIC DNA]</scope>
    <source>
        <strain evidence="4">cv. AL8/78</strain>
    </source>
</reference>
<dbReference type="InterPro" id="IPR014729">
    <property type="entry name" value="Rossmann-like_a/b/a_fold"/>
</dbReference>
<reference evidence="5" key="1">
    <citation type="journal article" date="2014" name="Science">
        <title>Ancient hybridizations among the ancestral genomes of bread wheat.</title>
        <authorList>
            <consortium name="International Wheat Genome Sequencing Consortium,"/>
            <person name="Marcussen T."/>
            <person name="Sandve S.R."/>
            <person name="Heier L."/>
            <person name="Spannagl M."/>
            <person name="Pfeifer M."/>
            <person name="Jakobsen K.S."/>
            <person name="Wulff B.B."/>
            <person name="Steuernagel B."/>
            <person name="Mayer K.F."/>
            <person name="Olsen O.A."/>
        </authorList>
    </citation>
    <scope>NUCLEOTIDE SEQUENCE [LARGE SCALE GENOMIC DNA]</scope>
    <source>
        <strain evidence="5">cv. AL8/78</strain>
    </source>
</reference>
<organism evidence="4 5">
    <name type="scientific">Aegilops tauschii subsp. strangulata</name>
    <name type="common">Goatgrass</name>
    <dbReference type="NCBI Taxonomy" id="200361"/>
    <lineage>
        <taxon>Eukaryota</taxon>
        <taxon>Viridiplantae</taxon>
        <taxon>Streptophyta</taxon>
        <taxon>Embryophyta</taxon>
        <taxon>Tracheophyta</taxon>
        <taxon>Spermatophyta</taxon>
        <taxon>Magnoliopsida</taxon>
        <taxon>Liliopsida</taxon>
        <taxon>Poales</taxon>
        <taxon>Poaceae</taxon>
        <taxon>BOP clade</taxon>
        <taxon>Pooideae</taxon>
        <taxon>Triticodae</taxon>
        <taxon>Triticeae</taxon>
        <taxon>Triticinae</taxon>
        <taxon>Aegilops</taxon>
    </lineage>
</organism>